<sequence>MKKALLIVYGVIFLALILLSIFGMMSLGEFSLSTLVSTVFSAIYLTGLWGYTFGKKIWTAVIWRRFFYLLCFGTIVTFLIGTLAVGGQQAIEAIIGLVISIPLVYCLYQYSKGEQSYWLNTEENLKGRILSDLMANNKSELELELEKEHGSSKALIKVSMEDDEYTVRITRLNGDSEDSFKNTFANLGHLAIFIEQYTFIKISDFERKYA</sequence>
<keyword evidence="1" id="KW-0812">Transmembrane</keyword>
<dbReference type="RefSeq" id="WP_138548468.1">
    <property type="nucleotide sequence ID" value="NZ_PNCG01000013.1"/>
</dbReference>
<feature type="transmembrane region" description="Helical" evidence="1">
    <location>
        <begin position="34"/>
        <end position="54"/>
    </location>
</feature>
<evidence type="ECO:0000313" key="2">
    <source>
        <dbReference type="EMBL" id="TMP86661.1"/>
    </source>
</evidence>
<accession>A0A5S3Z3Q8</accession>
<comment type="caution">
    <text evidence="2">The sequence shown here is derived from an EMBL/GenBank/DDBJ whole genome shotgun (WGS) entry which is preliminary data.</text>
</comment>
<reference evidence="2 3" key="1">
    <citation type="submission" date="2017-12" db="EMBL/GenBank/DDBJ databases">
        <authorList>
            <person name="Paulsen S."/>
            <person name="Gram L.K."/>
        </authorList>
    </citation>
    <scope>NUCLEOTIDE SEQUENCE [LARGE SCALE GENOMIC DNA]</scope>
    <source>
        <strain evidence="2 3">S2897</strain>
    </source>
</reference>
<feature type="transmembrane region" description="Helical" evidence="1">
    <location>
        <begin position="90"/>
        <end position="108"/>
    </location>
</feature>
<dbReference type="EMBL" id="PNCG01000013">
    <property type="protein sequence ID" value="TMP86661.1"/>
    <property type="molecule type" value="Genomic_DNA"/>
</dbReference>
<keyword evidence="1" id="KW-1133">Transmembrane helix</keyword>
<gene>
    <name evidence="2" type="ORF">CWC05_12750</name>
</gene>
<reference evidence="3" key="2">
    <citation type="submission" date="2019-06" db="EMBL/GenBank/DDBJ databases">
        <title>Co-occurence of chitin degradation, pigmentation and bioactivity in marine Pseudoalteromonas.</title>
        <authorList>
            <person name="Sonnenschein E.C."/>
            <person name="Bech P.K."/>
        </authorList>
    </citation>
    <scope>NUCLEOTIDE SEQUENCE [LARGE SCALE GENOMIC DNA]</scope>
    <source>
        <strain evidence="3">S2897</strain>
    </source>
</reference>
<protein>
    <submittedName>
        <fullName evidence="2">Uncharacterized protein</fullName>
    </submittedName>
</protein>
<evidence type="ECO:0000256" key="1">
    <source>
        <dbReference type="SAM" id="Phobius"/>
    </source>
</evidence>
<dbReference type="AlphaFoldDB" id="A0A5S3Z3Q8"/>
<dbReference type="STRING" id="151081.TW72_00460"/>
<feature type="transmembrane region" description="Helical" evidence="1">
    <location>
        <begin position="7"/>
        <end position="28"/>
    </location>
</feature>
<evidence type="ECO:0000313" key="3">
    <source>
        <dbReference type="Proteomes" id="UP000305874"/>
    </source>
</evidence>
<proteinExistence type="predicted"/>
<organism evidence="2 3">
    <name type="scientific">Pseudoalteromonas ruthenica</name>
    <dbReference type="NCBI Taxonomy" id="151081"/>
    <lineage>
        <taxon>Bacteria</taxon>
        <taxon>Pseudomonadati</taxon>
        <taxon>Pseudomonadota</taxon>
        <taxon>Gammaproteobacteria</taxon>
        <taxon>Alteromonadales</taxon>
        <taxon>Pseudoalteromonadaceae</taxon>
        <taxon>Pseudoalteromonas</taxon>
    </lineage>
</organism>
<keyword evidence="1" id="KW-0472">Membrane</keyword>
<dbReference type="Proteomes" id="UP000305874">
    <property type="component" value="Unassembled WGS sequence"/>
</dbReference>
<feature type="transmembrane region" description="Helical" evidence="1">
    <location>
        <begin position="66"/>
        <end position="84"/>
    </location>
</feature>
<name>A0A5S3Z3Q8_9GAMM</name>